<reference evidence="1 2" key="1">
    <citation type="submission" date="2021-06" db="EMBL/GenBank/DDBJ databases">
        <authorList>
            <person name="Kallberg Y."/>
            <person name="Tangrot J."/>
            <person name="Rosling A."/>
        </authorList>
    </citation>
    <scope>NUCLEOTIDE SEQUENCE [LARGE SCALE GENOMIC DNA]</scope>
    <source>
        <strain evidence="1 2">120-4 pot B 10/14</strain>
    </source>
</reference>
<accession>A0ABN7XD57</accession>
<feature type="non-terminal residue" evidence="1">
    <location>
        <position position="58"/>
    </location>
</feature>
<name>A0ABN7XD57_GIGMA</name>
<protein>
    <submittedName>
        <fullName evidence="1">42860_t:CDS:1</fullName>
    </submittedName>
</protein>
<comment type="caution">
    <text evidence="1">The sequence shown here is derived from an EMBL/GenBank/DDBJ whole genome shotgun (WGS) entry which is preliminary data.</text>
</comment>
<feature type="non-terminal residue" evidence="1">
    <location>
        <position position="1"/>
    </location>
</feature>
<dbReference type="Proteomes" id="UP000789901">
    <property type="component" value="Unassembled WGS sequence"/>
</dbReference>
<keyword evidence="2" id="KW-1185">Reference proteome</keyword>
<sequence>SLRTIIPPLNCETQWNSIFMILQSAVKLKAAIIRIKDRDRTFPDILNKEEWEKAKAHL</sequence>
<proteinExistence type="predicted"/>
<evidence type="ECO:0000313" key="2">
    <source>
        <dbReference type="Proteomes" id="UP000789901"/>
    </source>
</evidence>
<gene>
    <name evidence="1" type="ORF">GMARGA_LOCUS41908</name>
</gene>
<evidence type="ECO:0000313" key="1">
    <source>
        <dbReference type="EMBL" id="CAG8853087.1"/>
    </source>
</evidence>
<dbReference type="EMBL" id="CAJVQB010119795">
    <property type="protein sequence ID" value="CAG8853087.1"/>
    <property type="molecule type" value="Genomic_DNA"/>
</dbReference>
<organism evidence="1 2">
    <name type="scientific">Gigaspora margarita</name>
    <dbReference type="NCBI Taxonomy" id="4874"/>
    <lineage>
        <taxon>Eukaryota</taxon>
        <taxon>Fungi</taxon>
        <taxon>Fungi incertae sedis</taxon>
        <taxon>Mucoromycota</taxon>
        <taxon>Glomeromycotina</taxon>
        <taxon>Glomeromycetes</taxon>
        <taxon>Diversisporales</taxon>
        <taxon>Gigasporaceae</taxon>
        <taxon>Gigaspora</taxon>
    </lineage>
</organism>